<evidence type="ECO:0000313" key="2">
    <source>
        <dbReference type="Proteomes" id="UP000321337"/>
    </source>
</evidence>
<name>A0A512LCA6_9PROT</name>
<proteinExistence type="predicted"/>
<keyword evidence="2" id="KW-1185">Reference proteome</keyword>
<sequence length="89" mass="9687">MIHGNPDSGKGIVLRLLAGRLKKLPDITVGAINHPQSNLADFYREFGDTCCPPAPLQSLGRLQGVVRALAQPSRIESLPRCRSSTKPRK</sequence>
<dbReference type="OrthoDB" id="9783370at2"/>
<dbReference type="AlphaFoldDB" id="A0A512LCA6"/>
<accession>A0A512LCA6</accession>
<reference evidence="1 2" key="1">
    <citation type="submission" date="2019-07" db="EMBL/GenBank/DDBJ databases">
        <title>Whole genome shotgun sequence of Thiobacillus plumbophilus NBRC 107929.</title>
        <authorList>
            <person name="Hosoyama A."/>
            <person name="Uohara A."/>
            <person name="Ohji S."/>
            <person name="Ichikawa N."/>
        </authorList>
    </citation>
    <scope>NUCLEOTIDE SEQUENCE [LARGE SCALE GENOMIC DNA]</scope>
    <source>
        <strain evidence="1 2">NBRC 107929</strain>
    </source>
</reference>
<comment type="caution">
    <text evidence="1">The sequence shown here is derived from an EMBL/GenBank/DDBJ whole genome shotgun (WGS) entry which is preliminary data.</text>
</comment>
<gene>
    <name evidence="1" type="ORF">TPL01_32650</name>
</gene>
<organism evidence="1 2">
    <name type="scientific">Sulfuriferula plumbiphila</name>
    <dbReference type="NCBI Taxonomy" id="171865"/>
    <lineage>
        <taxon>Bacteria</taxon>
        <taxon>Pseudomonadati</taxon>
        <taxon>Pseudomonadota</taxon>
        <taxon>Betaproteobacteria</taxon>
        <taxon>Nitrosomonadales</taxon>
        <taxon>Sulfuricellaceae</taxon>
        <taxon>Sulfuriferula</taxon>
    </lineage>
</organism>
<dbReference type="Proteomes" id="UP000321337">
    <property type="component" value="Unassembled WGS sequence"/>
</dbReference>
<dbReference type="EMBL" id="BKAD01000049">
    <property type="protein sequence ID" value="GEP32127.1"/>
    <property type="molecule type" value="Genomic_DNA"/>
</dbReference>
<protein>
    <submittedName>
        <fullName evidence="1">Uncharacterized protein</fullName>
    </submittedName>
</protein>
<evidence type="ECO:0000313" key="1">
    <source>
        <dbReference type="EMBL" id="GEP32127.1"/>
    </source>
</evidence>